<feature type="transmembrane region" description="Helical" evidence="4">
    <location>
        <begin position="161"/>
        <end position="178"/>
    </location>
</feature>
<feature type="transmembrane region" description="Helical" evidence="4">
    <location>
        <begin position="7"/>
        <end position="26"/>
    </location>
</feature>
<dbReference type="Pfam" id="PF07690">
    <property type="entry name" value="MFS_1"/>
    <property type="match status" value="1"/>
</dbReference>
<feature type="transmembrane region" description="Helical" evidence="4">
    <location>
        <begin position="76"/>
        <end position="93"/>
    </location>
</feature>
<feature type="transmembrane region" description="Helical" evidence="4">
    <location>
        <begin position="216"/>
        <end position="237"/>
    </location>
</feature>
<sequence length="263" mass="28161">MKNVLSSFNMTVFAIAVGVLVANLYYAQPLLSEIALDLGVNAGQSGFLVTLSQLGYAGGVFFIVPLGDRTDRRNLISYMLVLCTVALLGATISPTLLTLSIASLVSGITSSATMVIIPYVASHSDENTRGKSVGQVMTGLLLGILLARTVSGIIAELLSWRWMYFIAATAVALLAVLLRRIMIKDESHEVSLSYGKLLISLGQLFRDESEIRWRGWFTLLGLGSFSVLWTGLTFLLSNPPYNYNTATIGLFGLIGGAGALSAN</sequence>
<evidence type="ECO:0000256" key="2">
    <source>
        <dbReference type="ARBA" id="ARBA00022989"/>
    </source>
</evidence>
<feature type="transmembrane region" description="Helical" evidence="4">
    <location>
        <begin position="99"/>
        <end position="121"/>
    </location>
</feature>
<dbReference type="SUPFAM" id="SSF103473">
    <property type="entry name" value="MFS general substrate transporter"/>
    <property type="match status" value="1"/>
</dbReference>
<evidence type="ECO:0000313" key="6">
    <source>
        <dbReference type="EMBL" id="TKI08489.1"/>
    </source>
</evidence>
<protein>
    <submittedName>
        <fullName evidence="6">MFS transporter</fullName>
    </submittedName>
</protein>
<dbReference type="InterPro" id="IPR020846">
    <property type="entry name" value="MFS_dom"/>
</dbReference>
<dbReference type="Proteomes" id="UP000305202">
    <property type="component" value="Unassembled WGS sequence"/>
</dbReference>
<reference evidence="6 7" key="1">
    <citation type="submission" date="2019-04" db="EMBL/GenBank/DDBJ databases">
        <authorList>
            <person name="Li M."/>
            <person name="Gao C."/>
        </authorList>
    </citation>
    <scope>NUCLEOTIDE SEQUENCE [LARGE SCALE GENOMIC DNA]</scope>
    <source>
        <strain evidence="6 7">BGMRC 2031</strain>
    </source>
</reference>
<feature type="transmembrane region" description="Helical" evidence="4">
    <location>
        <begin position="243"/>
        <end position="262"/>
    </location>
</feature>
<comment type="caution">
    <text evidence="6">The sequence shown here is derived from an EMBL/GenBank/DDBJ whole genome shotgun (WGS) entry which is preliminary data.</text>
</comment>
<gene>
    <name evidence="6" type="ORF">FCN80_00005</name>
</gene>
<dbReference type="PANTHER" id="PTHR42910">
    <property type="entry name" value="TRANSPORTER SCO4007-RELATED"/>
    <property type="match status" value="1"/>
</dbReference>
<keyword evidence="1 4" id="KW-0812">Transmembrane</keyword>
<evidence type="ECO:0000256" key="3">
    <source>
        <dbReference type="ARBA" id="ARBA00023136"/>
    </source>
</evidence>
<evidence type="ECO:0000259" key="5">
    <source>
        <dbReference type="PROSITE" id="PS50850"/>
    </source>
</evidence>
<dbReference type="InterPro" id="IPR011701">
    <property type="entry name" value="MFS"/>
</dbReference>
<evidence type="ECO:0000256" key="4">
    <source>
        <dbReference type="SAM" id="Phobius"/>
    </source>
</evidence>
<dbReference type="Gene3D" id="1.20.1250.20">
    <property type="entry name" value="MFS general substrate transporter like domains"/>
    <property type="match status" value="1"/>
</dbReference>
<keyword evidence="2 4" id="KW-1133">Transmembrane helix</keyword>
<dbReference type="EMBL" id="SZPQ01000001">
    <property type="protein sequence ID" value="TKI08489.1"/>
    <property type="molecule type" value="Genomic_DNA"/>
</dbReference>
<feature type="transmembrane region" description="Helical" evidence="4">
    <location>
        <begin position="46"/>
        <end position="64"/>
    </location>
</feature>
<organism evidence="6 7">
    <name type="scientific">Martelella alba</name>
    <dbReference type="NCBI Taxonomy" id="2590451"/>
    <lineage>
        <taxon>Bacteria</taxon>
        <taxon>Pseudomonadati</taxon>
        <taxon>Pseudomonadota</taxon>
        <taxon>Alphaproteobacteria</taxon>
        <taxon>Hyphomicrobiales</taxon>
        <taxon>Aurantimonadaceae</taxon>
        <taxon>Martelella</taxon>
    </lineage>
</organism>
<evidence type="ECO:0000313" key="7">
    <source>
        <dbReference type="Proteomes" id="UP000305202"/>
    </source>
</evidence>
<accession>A0ABY2SQJ1</accession>
<feature type="domain" description="Major facilitator superfamily (MFS) profile" evidence="5">
    <location>
        <begin position="1"/>
        <end position="263"/>
    </location>
</feature>
<dbReference type="RefSeq" id="WP_136987778.1">
    <property type="nucleotide sequence ID" value="NZ_SZPQ01000001.1"/>
</dbReference>
<keyword evidence="3 4" id="KW-0472">Membrane</keyword>
<proteinExistence type="predicted"/>
<feature type="transmembrane region" description="Helical" evidence="4">
    <location>
        <begin position="133"/>
        <end position="155"/>
    </location>
</feature>
<keyword evidence="7" id="KW-1185">Reference proteome</keyword>
<name>A0ABY2SQJ1_9HYPH</name>
<dbReference type="PANTHER" id="PTHR42910:SF1">
    <property type="entry name" value="MAJOR FACILITATOR SUPERFAMILY (MFS) PROFILE DOMAIN-CONTAINING PROTEIN"/>
    <property type="match status" value="1"/>
</dbReference>
<evidence type="ECO:0000256" key="1">
    <source>
        <dbReference type="ARBA" id="ARBA00022692"/>
    </source>
</evidence>
<dbReference type="PROSITE" id="PS50850">
    <property type="entry name" value="MFS"/>
    <property type="match status" value="1"/>
</dbReference>
<dbReference type="InterPro" id="IPR036259">
    <property type="entry name" value="MFS_trans_sf"/>
</dbReference>